<reference evidence="1 2" key="1">
    <citation type="submission" date="2019-03" db="EMBL/GenBank/DDBJ databases">
        <title>Algoriphagus aquimaris sp. nov., isolated form marine sediment in Pohang, Korea.</title>
        <authorList>
            <person name="Kim J."/>
            <person name="Yoon S.-H."/>
            <person name="Lee S.-S."/>
        </authorList>
    </citation>
    <scope>NUCLEOTIDE SEQUENCE [LARGE SCALE GENOMIC DNA]</scope>
    <source>
        <strain evidence="1 2">F21</strain>
    </source>
</reference>
<protein>
    <recommendedName>
        <fullName evidence="3">Outer membrane protein beta-barrel domain-containing protein</fullName>
    </recommendedName>
</protein>
<evidence type="ECO:0000313" key="1">
    <source>
        <dbReference type="EMBL" id="TDK43444.1"/>
    </source>
</evidence>
<organism evidence="1 2">
    <name type="scientific">Algoriphagus formosus</name>
    <dbReference type="NCBI Taxonomy" id="2007308"/>
    <lineage>
        <taxon>Bacteria</taxon>
        <taxon>Pseudomonadati</taxon>
        <taxon>Bacteroidota</taxon>
        <taxon>Cytophagia</taxon>
        <taxon>Cytophagales</taxon>
        <taxon>Cyclobacteriaceae</taxon>
        <taxon>Algoriphagus</taxon>
    </lineage>
</organism>
<keyword evidence="2" id="KW-1185">Reference proteome</keyword>
<comment type="caution">
    <text evidence="1">The sequence shown here is derived from an EMBL/GenBank/DDBJ whole genome shotgun (WGS) entry which is preliminary data.</text>
</comment>
<evidence type="ECO:0000313" key="2">
    <source>
        <dbReference type="Proteomes" id="UP000295438"/>
    </source>
</evidence>
<proteinExistence type="predicted"/>
<gene>
    <name evidence="1" type="ORF">E1898_12610</name>
</gene>
<dbReference type="AlphaFoldDB" id="A0A4R5UVZ0"/>
<dbReference type="EMBL" id="SMUW01000035">
    <property type="protein sequence ID" value="TDK43444.1"/>
    <property type="molecule type" value="Genomic_DNA"/>
</dbReference>
<name>A0A4R5UVZ0_9BACT</name>
<dbReference type="Proteomes" id="UP000295438">
    <property type="component" value="Unassembled WGS sequence"/>
</dbReference>
<dbReference type="RefSeq" id="WP_133391143.1">
    <property type="nucleotide sequence ID" value="NZ_SMUW01000035.1"/>
</dbReference>
<accession>A0A4R5UVZ0</accession>
<sequence length="269" mass="30113">MKTKALLFILIFTLYFSHLKAQVKDHAVYTEGKLTSYEKRKLRQSLSREDGMYLLAQAGLRRHLTTEGNNIYLPISGEMDGIIQAGLGYRINNVSFEAGMGFIWHNSEIAKPLGSSERALITRSNLNSIYIPLGLRYDVPINSRKSVRFGASASGNLIIHTTNKPSPDGSFPYYGSTSSEGVQIDFSVSEPAIKTFFKVGLHTEFQIFKSSFLIIQGSHMLSVPNDLRTISFAWQDGNQSGSFENQVSLEGWLFEVAYKLPLSILRVEK</sequence>
<evidence type="ECO:0008006" key="3">
    <source>
        <dbReference type="Google" id="ProtNLM"/>
    </source>
</evidence>